<accession>A0A0F7L429</accession>
<reference evidence="2" key="1">
    <citation type="journal article" date="2015" name="Front. Microbiol.">
        <title>Combining genomic sequencing methods to explore viral diversity and reveal potential virus-host interactions.</title>
        <authorList>
            <person name="Chow C.E."/>
            <person name="Winget D.M."/>
            <person name="White R.A.III."/>
            <person name="Hallam S.J."/>
            <person name="Suttle C.A."/>
        </authorList>
    </citation>
    <scope>NUCLEOTIDE SEQUENCE</scope>
    <source>
        <strain evidence="2">Anoxic2_1</strain>
    </source>
</reference>
<protein>
    <submittedName>
        <fullName evidence="2">Uncharacterized protein</fullName>
    </submittedName>
</protein>
<evidence type="ECO:0000313" key="2">
    <source>
        <dbReference type="EMBL" id="AKH46695.1"/>
    </source>
</evidence>
<reference evidence="2" key="2">
    <citation type="submission" date="2015-03" db="EMBL/GenBank/DDBJ databases">
        <authorList>
            <person name="Chow C.-E.T."/>
            <person name="Winget D.M."/>
            <person name="White R.A.III."/>
            <person name="Hallam S.J."/>
            <person name="Suttle C.A."/>
        </authorList>
    </citation>
    <scope>NUCLEOTIDE SEQUENCE</scope>
    <source>
        <strain evidence="2">Anoxic2_1</strain>
    </source>
</reference>
<name>A0A0F7L429_9VIRU</name>
<evidence type="ECO:0000256" key="1">
    <source>
        <dbReference type="SAM" id="MobiDB-lite"/>
    </source>
</evidence>
<dbReference type="EMBL" id="KR029585">
    <property type="protein sequence ID" value="AKH46695.1"/>
    <property type="molecule type" value="Genomic_DNA"/>
</dbReference>
<proteinExistence type="predicted"/>
<feature type="region of interest" description="Disordered" evidence="1">
    <location>
        <begin position="63"/>
        <end position="83"/>
    </location>
</feature>
<organism evidence="2">
    <name type="scientific">uncultured marine virus</name>
    <dbReference type="NCBI Taxonomy" id="186617"/>
    <lineage>
        <taxon>Viruses</taxon>
        <taxon>environmental samples</taxon>
    </lineage>
</organism>
<sequence length="83" mass="8901">MFGDAWMHESTIATLNPLSSVIFWKSVRRSPADCTAVSDVYPGSRKSDSPHASVYSLTVSTPLSSSTTRTDAGATLPFFSRSA</sequence>